<dbReference type="InterPro" id="IPR043502">
    <property type="entry name" value="DNA/RNA_pol_sf"/>
</dbReference>
<dbReference type="SUPFAM" id="SSF56672">
    <property type="entry name" value="DNA/RNA polymerases"/>
    <property type="match status" value="1"/>
</dbReference>
<feature type="non-terminal residue" evidence="8">
    <location>
        <position position="212"/>
    </location>
</feature>
<proteinExistence type="predicted"/>
<evidence type="ECO:0000256" key="4">
    <source>
        <dbReference type="ARBA" id="ARBA00022759"/>
    </source>
</evidence>
<accession>A0A0A9Y1W5</accession>
<dbReference type="InterPro" id="IPR041373">
    <property type="entry name" value="RT_RNaseH"/>
</dbReference>
<dbReference type="AlphaFoldDB" id="A0A0A9Y1W5"/>
<name>A0A0A9Y1W5_LYGHE</name>
<reference evidence="8" key="2">
    <citation type="submission" date="2014-07" db="EMBL/GenBank/DDBJ databases">
        <authorList>
            <person name="Hull J."/>
        </authorList>
    </citation>
    <scope>NUCLEOTIDE SEQUENCE</scope>
</reference>
<dbReference type="EMBL" id="GBHO01017988">
    <property type="protein sequence ID" value="JAG25616.1"/>
    <property type="molecule type" value="Transcribed_RNA"/>
</dbReference>
<keyword evidence="1" id="KW-0808">Transferase</keyword>
<keyword evidence="3" id="KW-0540">Nuclease</keyword>
<keyword evidence="5" id="KW-0378">Hydrolase</keyword>
<evidence type="ECO:0000256" key="5">
    <source>
        <dbReference type="ARBA" id="ARBA00022801"/>
    </source>
</evidence>
<sequence>ASDRAVGAVLSQLQEGKERVIAYFSKCLSKQERNYCTTRKELLSLIKALRHFQSYGLDSGQEFIVRTDHASLQWLKNFKDPDGQLARWLQILTPYNYKMQHRPGKEHLNADGMSRRPCADAGCKHCLRQEMKQSSPVVVQRVRLEVEGQSWLESQKADPELYPVYTWVEEGKRPPWEQVAPLGPVTKSLWAMFGNLRISDGVLVRLWENEAG</sequence>
<evidence type="ECO:0000259" key="7">
    <source>
        <dbReference type="Pfam" id="PF17917"/>
    </source>
</evidence>
<dbReference type="CDD" id="cd09274">
    <property type="entry name" value="RNase_HI_RT_Ty3"/>
    <property type="match status" value="1"/>
</dbReference>
<evidence type="ECO:0000256" key="6">
    <source>
        <dbReference type="ARBA" id="ARBA00022918"/>
    </source>
</evidence>
<evidence type="ECO:0000256" key="3">
    <source>
        <dbReference type="ARBA" id="ARBA00022722"/>
    </source>
</evidence>
<dbReference type="GO" id="GO:0004519">
    <property type="term" value="F:endonuclease activity"/>
    <property type="evidence" value="ECO:0007669"/>
    <property type="project" value="UniProtKB-KW"/>
</dbReference>
<dbReference type="GO" id="GO:0016787">
    <property type="term" value="F:hydrolase activity"/>
    <property type="evidence" value="ECO:0007669"/>
    <property type="project" value="UniProtKB-KW"/>
</dbReference>
<keyword evidence="2" id="KW-0548">Nucleotidyltransferase</keyword>
<feature type="domain" description="Reverse transcriptase RNase H-like" evidence="7">
    <location>
        <begin position="1"/>
        <end position="95"/>
    </location>
</feature>
<dbReference type="Pfam" id="PF17917">
    <property type="entry name" value="RT_RNaseH"/>
    <property type="match status" value="1"/>
</dbReference>
<dbReference type="Gene3D" id="3.10.20.370">
    <property type="match status" value="1"/>
</dbReference>
<dbReference type="GO" id="GO:0003964">
    <property type="term" value="F:RNA-directed DNA polymerase activity"/>
    <property type="evidence" value="ECO:0007669"/>
    <property type="project" value="UniProtKB-KW"/>
</dbReference>
<feature type="non-terminal residue" evidence="8">
    <location>
        <position position="1"/>
    </location>
</feature>
<evidence type="ECO:0000256" key="2">
    <source>
        <dbReference type="ARBA" id="ARBA00022695"/>
    </source>
</evidence>
<keyword evidence="4" id="KW-0255">Endonuclease</keyword>
<dbReference type="PANTHER" id="PTHR34072:SF49">
    <property type="entry name" value="RIBONUCLEASE H"/>
    <property type="match status" value="1"/>
</dbReference>
<gene>
    <name evidence="8" type="ORF">CM83_99283</name>
</gene>
<reference evidence="8" key="1">
    <citation type="journal article" date="2014" name="PLoS ONE">
        <title>Transcriptome-Based Identification of ABC Transporters in the Western Tarnished Plant Bug Lygus hesperus.</title>
        <authorList>
            <person name="Hull J.J."/>
            <person name="Chaney K."/>
            <person name="Geib S.M."/>
            <person name="Fabrick J.A."/>
            <person name="Brent C.S."/>
            <person name="Walsh D."/>
            <person name="Lavine L.C."/>
        </authorList>
    </citation>
    <scope>NUCLEOTIDE SEQUENCE</scope>
</reference>
<dbReference type="PANTHER" id="PTHR34072">
    <property type="entry name" value="ENZYMATIC POLYPROTEIN-RELATED"/>
    <property type="match status" value="1"/>
</dbReference>
<protein>
    <recommendedName>
        <fullName evidence="7">Reverse transcriptase RNase H-like domain-containing protein</fullName>
    </recommendedName>
</protein>
<organism evidence="8">
    <name type="scientific">Lygus hesperus</name>
    <name type="common">Western plant bug</name>
    <dbReference type="NCBI Taxonomy" id="30085"/>
    <lineage>
        <taxon>Eukaryota</taxon>
        <taxon>Metazoa</taxon>
        <taxon>Ecdysozoa</taxon>
        <taxon>Arthropoda</taxon>
        <taxon>Hexapoda</taxon>
        <taxon>Insecta</taxon>
        <taxon>Pterygota</taxon>
        <taxon>Neoptera</taxon>
        <taxon>Paraneoptera</taxon>
        <taxon>Hemiptera</taxon>
        <taxon>Heteroptera</taxon>
        <taxon>Panheteroptera</taxon>
        <taxon>Cimicomorpha</taxon>
        <taxon>Miridae</taxon>
        <taxon>Mirini</taxon>
        <taxon>Lygus</taxon>
    </lineage>
</organism>
<evidence type="ECO:0000313" key="8">
    <source>
        <dbReference type="EMBL" id="JAG25616.1"/>
    </source>
</evidence>
<evidence type="ECO:0000256" key="1">
    <source>
        <dbReference type="ARBA" id="ARBA00022679"/>
    </source>
</evidence>
<dbReference type="FunFam" id="3.10.20.370:FF:000001">
    <property type="entry name" value="Retrovirus-related Pol polyprotein from transposon 17.6-like protein"/>
    <property type="match status" value="1"/>
</dbReference>
<keyword evidence="6" id="KW-0695">RNA-directed DNA polymerase</keyword>